<evidence type="ECO:0000313" key="2">
    <source>
        <dbReference type="EMBL" id="OBX27904.1"/>
    </source>
</evidence>
<reference evidence="3" key="1">
    <citation type="submission" date="2016-06" db="EMBL/GenBank/DDBJ databases">
        <authorList>
            <person name="Radolfova-Krizova L."/>
            <person name="Nemec A."/>
        </authorList>
    </citation>
    <scope>NUCLEOTIDE SEQUENCE [LARGE SCALE GENOMIC DNA]</scope>
    <source>
        <strain evidence="3">ANC 4275</strain>
    </source>
</reference>
<dbReference type="Proteomes" id="UP000185753">
    <property type="component" value="Unassembled WGS sequence"/>
</dbReference>
<evidence type="ECO:0000259" key="1">
    <source>
        <dbReference type="Pfam" id="PF05368"/>
    </source>
</evidence>
<accession>A0A1A7R8V2</accession>
<dbReference type="InterPro" id="IPR036291">
    <property type="entry name" value="NAD(P)-bd_dom_sf"/>
</dbReference>
<dbReference type="STRING" id="1443941.A9J31_07175"/>
<dbReference type="AlphaFoldDB" id="A0A1A7R8V2"/>
<dbReference type="PANTHER" id="PTHR47129:SF1">
    <property type="entry name" value="NMRA-LIKE DOMAIN-CONTAINING PROTEIN"/>
    <property type="match status" value="1"/>
</dbReference>
<comment type="caution">
    <text evidence="2">The sequence shown here is derived from an EMBL/GenBank/DDBJ whole genome shotgun (WGS) entry which is preliminary data.</text>
</comment>
<protein>
    <submittedName>
        <fullName evidence="2">NAD(P)-dependent oxidoreductase</fullName>
    </submittedName>
</protein>
<proteinExistence type="predicted"/>
<keyword evidence="3" id="KW-1185">Reference proteome</keyword>
<dbReference type="PANTHER" id="PTHR47129">
    <property type="entry name" value="QUINONE OXIDOREDUCTASE 2"/>
    <property type="match status" value="1"/>
</dbReference>
<dbReference type="Gene3D" id="3.40.50.720">
    <property type="entry name" value="NAD(P)-binding Rossmann-like Domain"/>
    <property type="match status" value="1"/>
</dbReference>
<dbReference type="EMBL" id="LZDS01000027">
    <property type="protein sequence ID" value="OBX27904.1"/>
    <property type="molecule type" value="Genomic_DNA"/>
</dbReference>
<dbReference type="CDD" id="cd05269">
    <property type="entry name" value="TMR_SDR_a"/>
    <property type="match status" value="1"/>
</dbReference>
<feature type="domain" description="NmrA-like" evidence="1">
    <location>
        <begin position="2"/>
        <end position="245"/>
    </location>
</feature>
<name>A0A1A7R8V2_9GAMM</name>
<dbReference type="Pfam" id="PF05368">
    <property type="entry name" value="NmrA"/>
    <property type="match status" value="1"/>
</dbReference>
<dbReference type="Gene3D" id="3.90.25.10">
    <property type="entry name" value="UDP-galactose 4-epimerase, domain 1"/>
    <property type="match status" value="1"/>
</dbReference>
<dbReference type="InterPro" id="IPR008030">
    <property type="entry name" value="NmrA-like"/>
</dbReference>
<dbReference type="SUPFAM" id="SSF51735">
    <property type="entry name" value="NAD(P)-binding Rossmann-fold domains"/>
    <property type="match status" value="1"/>
</dbReference>
<dbReference type="OrthoDB" id="5510591at2"/>
<evidence type="ECO:0000313" key="3">
    <source>
        <dbReference type="Proteomes" id="UP000185753"/>
    </source>
</evidence>
<dbReference type="RefSeq" id="WP_067765813.1">
    <property type="nucleotide sequence ID" value="NZ_CP183909.1"/>
</dbReference>
<gene>
    <name evidence="2" type="ORF">A9J31_07175</name>
</gene>
<organism evidence="2 3">
    <name type="scientific">Acinetobacter gandensis</name>
    <dbReference type="NCBI Taxonomy" id="1443941"/>
    <lineage>
        <taxon>Bacteria</taxon>
        <taxon>Pseudomonadati</taxon>
        <taxon>Pseudomonadota</taxon>
        <taxon>Gammaproteobacteria</taxon>
        <taxon>Moraxellales</taxon>
        <taxon>Moraxellaceae</taxon>
        <taxon>Acinetobacter</taxon>
    </lineage>
</organism>
<sequence>MKIAITGATGQLGQLVIQFLLKETAAQNIVTLVRDEAKAVSFKQQGIEVRHFNYDAPETLVPALQGIDKLLLISANEIGRRTPQHKAVIDAAVAANVPYIAYTSLLRADTSPLGLSEEHRETESLIKASGLNYTFLRNNWYVENYLAAVAHVAETGVLYGAAQNGRISAATRADYAEAAAKVLNSIGHEQKTYELASSSSFTLADLAEAIQSESGNTVQYQNLAPEDYRQGLLQAGLPAGLVDVIVDADVHTVKGAMYSDRQDLEQLLGHPSTSLQAAVKKALNK</sequence>
<dbReference type="InterPro" id="IPR052718">
    <property type="entry name" value="NmrA-type_oxidoreductase"/>
</dbReference>